<dbReference type="Proteomes" id="UP001497680">
    <property type="component" value="Unassembled WGS sequence"/>
</dbReference>
<organism evidence="1 2">
    <name type="scientific">Hypoxylon rubiginosum</name>
    <dbReference type="NCBI Taxonomy" id="110542"/>
    <lineage>
        <taxon>Eukaryota</taxon>
        <taxon>Fungi</taxon>
        <taxon>Dikarya</taxon>
        <taxon>Ascomycota</taxon>
        <taxon>Pezizomycotina</taxon>
        <taxon>Sordariomycetes</taxon>
        <taxon>Xylariomycetidae</taxon>
        <taxon>Xylariales</taxon>
        <taxon>Hypoxylaceae</taxon>
        <taxon>Hypoxylon</taxon>
    </lineage>
</organism>
<accession>A0ACC0DAR9</accession>
<protein>
    <submittedName>
        <fullName evidence="1">Uncharacterized protein</fullName>
    </submittedName>
</protein>
<gene>
    <name evidence="1" type="ORF">F4821DRAFT_52438</name>
</gene>
<evidence type="ECO:0000313" key="2">
    <source>
        <dbReference type="Proteomes" id="UP001497680"/>
    </source>
</evidence>
<proteinExistence type="predicted"/>
<dbReference type="EMBL" id="MU394294">
    <property type="protein sequence ID" value="KAI6089752.1"/>
    <property type="molecule type" value="Genomic_DNA"/>
</dbReference>
<evidence type="ECO:0000313" key="1">
    <source>
        <dbReference type="EMBL" id="KAI6089752.1"/>
    </source>
</evidence>
<keyword evidence="2" id="KW-1185">Reference proteome</keyword>
<comment type="caution">
    <text evidence="1">The sequence shown here is derived from an EMBL/GenBank/DDBJ whole genome shotgun (WGS) entry which is preliminary data.</text>
</comment>
<sequence length="102" mass="12215">MCLHTCSPYCLVYYYTYALAPFLFDVRYESFSSFCLLHYLLAPKSHLVYLLLFFLCPHMPRIYLLVIYFLPWLSPYDFAFINQKKGRLCLIRPKLQLSKVNP</sequence>
<reference evidence="1 2" key="1">
    <citation type="journal article" date="2022" name="New Phytol.">
        <title>Ecological generalism drives hyperdiversity of secondary metabolite gene clusters in xylarialean endophytes.</title>
        <authorList>
            <person name="Franco M.E.E."/>
            <person name="Wisecaver J.H."/>
            <person name="Arnold A.E."/>
            <person name="Ju Y.M."/>
            <person name="Slot J.C."/>
            <person name="Ahrendt S."/>
            <person name="Moore L.P."/>
            <person name="Eastman K.E."/>
            <person name="Scott K."/>
            <person name="Konkel Z."/>
            <person name="Mondo S.J."/>
            <person name="Kuo A."/>
            <person name="Hayes R.D."/>
            <person name="Haridas S."/>
            <person name="Andreopoulos B."/>
            <person name="Riley R."/>
            <person name="LaButti K."/>
            <person name="Pangilinan J."/>
            <person name="Lipzen A."/>
            <person name="Amirebrahimi M."/>
            <person name="Yan J."/>
            <person name="Adam C."/>
            <person name="Keymanesh K."/>
            <person name="Ng V."/>
            <person name="Louie K."/>
            <person name="Northen T."/>
            <person name="Drula E."/>
            <person name="Henrissat B."/>
            <person name="Hsieh H.M."/>
            <person name="Youens-Clark K."/>
            <person name="Lutzoni F."/>
            <person name="Miadlikowska J."/>
            <person name="Eastwood D.C."/>
            <person name="Hamelin R.C."/>
            <person name="Grigoriev I.V."/>
            <person name="U'Ren J.M."/>
        </authorList>
    </citation>
    <scope>NUCLEOTIDE SEQUENCE [LARGE SCALE GENOMIC DNA]</scope>
    <source>
        <strain evidence="1 2">ER1909</strain>
    </source>
</reference>
<name>A0ACC0DAR9_9PEZI</name>